<dbReference type="AlphaFoldDB" id="A0A5N6L5M9"/>
<keyword evidence="2" id="KW-1185">Reference proteome</keyword>
<sequence length="81" mass="9458">MRSTRTRRRCAWGSEELALRMEPRERAGPTQALVLVGQRLRILHVFGFEERPIFGSFLESLPELVLLQFPKNRRAFLGFKS</sequence>
<dbReference type="Proteomes" id="UP000327013">
    <property type="component" value="Unassembled WGS sequence"/>
</dbReference>
<dbReference type="EMBL" id="VIBQ01000164">
    <property type="protein sequence ID" value="KAB9148299.1"/>
    <property type="molecule type" value="Genomic_DNA"/>
</dbReference>
<proteinExistence type="predicted"/>
<evidence type="ECO:0000313" key="2">
    <source>
        <dbReference type="Proteomes" id="UP000327013"/>
    </source>
</evidence>
<reference evidence="1 2" key="1">
    <citation type="submission" date="2019-06" db="EMBL/GenBank/DDBJ databases">
        <title>A chromosomal-level reference genome of Carpinus fangiana (Coryloideae, Betulaceae).</title>
        <authorList>
            <person name="Yang X."/>
            <person name="Wang Z."/>
            <person name="Zhang L."/>
            <person name="Hao G."/>
            <person name="Liu J."/>
            <person name="Yang Y."/>
        </authorList>
    </citation>
    <scope>NUCLEOTIDE SEQUENCE [LARGE SCALE GENOMIC DNA]</scope>
    <source>
        <strain evidence="1">Cfa_2016G</strain>
        <tissue evidence="1">Leaf</tissue>
    </source>
</reference>
<protein>
    <submittedName>
        <fullName evidence="1">Uncharacterized protein</fullName>
    </submittedName>
</protein>
<comment type="caution">
    <text evidence="1">The sequence shown here is derived from an EMBL/GenBank/DDBJ whole genome shotgun (WGS) entry which is preliminary data.</text>
</comment>
<evidence type="ECO:0000313" key="1">
    <source>
        <dbReference type="EMBL" id="KAB9148299.1"/>
    </source>
</evidence>
<name>A0A5N6L5M9_9ROSI</name>
<accession>A0A5N6L5M9</accession>
<organism evidence="1 2">
    <name type="scientific">Carpinus fangiana</name>
    <dbReference type="NCBI Taxonomy" id="176857"/>
    <lineage>
        <taxon>Eukaryota</taxon>
        <taxon>Viridiplantae</taxon>
        <taxon>Streptophyta</taxon>
        <taxon>Embryophyta</taxon>
        <taxon>Tracheophyta</taxon>
        <taxon>Spermatophyta</taxon>
        <taxon>Magnoliopsida</taxon>
        <taxon>eudicotyledons</taxon>
        <taxon>Gunneridae</taxon>
        <taxon>Pentapetalae</taxon>
        <taxon>rosids</taxon>
        <taxon>fabids</taxon>
        <taxon>Fagales</taxon>
        <taxon>Betulaceae</taxon>
        <taxon>Carpinus</taxon>
    </lineage>
</organism>
<gene>
    <name evidence="1" type="ORF">FH972_026984</name>
</gene>